<keyword evidence="18" id="KW-0833">Ubl conjugation pathway</keyword>
<keyword evidence="23" id="KW-0805">Transcription regulation</keyword>
<keyword evidence="22" id="KW-0156">Chromatin regulator</keyword>
<reference evidence="37 38" key="1">
    <citation type="journal article" date="2016" name="Genome Biol. Evol.">
        <title>Gene Family Evolution Reflects Adaptation to Soil Environmental Stressors in the Genome of the Collembolan Orchesella cincta.</title>
        <authorList>
            <person name="Faddeeva-Vakhrusheva A."/>
            <person name="Derks M.F."/>
            <person name="Anvar S.Y."/>
            <person name="Agamennone V."/>
            <person name="Suring W."/>
            <person name="Smit S."/>
            <person name="van Straalen N.M."/>
            <person name="Roelofs D."/>
        </authorList>
    </citation>
    <scope>NUCLEOTIDE SEQUENCE [LARGE SCALE GENOMIC DNA]</scope>
    <source>
        <tissue evidence="37">Mixed pool</tissue>
    </source>
</reference>
<sequence length="1161" mass="128129">MSDFKPVDGETQPSISLSRKLSGEGDKPILIPLNANAIGNRCNSSNSNLEDAQRNSSSSTVFKDPNGNHPNPEDHGATSMKKRSKRPTAKPSPAILLAKQNAQQGKKRTSQTDIQIMMTDHLQPARDAKDNVRKPTGVVYDLKMLQHYCLYDPKYPECPDRLSSIIYRCEQLGLLARSKHIEPRLATKDEILSVHTEDHIENLKRICETQEGTVEELERHASQYDGVYFHPSTYGLSLLAAGSTIDLVNAVLDGRIQNGMAIIRPPGHHAMKSEYCGYCYFNNVAIAAKRALEMGKATRVLIVDFDVHHGQATQQMFYDDPRVLYFSTHRFEHGTFWPNLEESNFNYIGSSDGVGFNCNVPLNKTGMGNSDFLSIWHQLLLPLAYQFNPDLVIVSAGYDAALGCFEFAPDLVLVSAGFDSALGDEKGEMEVTPQCYPHLVSPLMGLANGKLAIILEGGYCLKSLAEGAALTLKTLLGDSCPKIDATKCPTYEAAESVLNATYMLRSKWSMLIGQTHVQEGEQIIAQTQKKLHIPEAKYIWTEPLPEVYETRNCYPEQSSNVQKQLDERISQLILTTDLQQPPHRVAIVYDDLMLKHRNVAEPGHPERPERISNIFACHGDFGLLERCHRLQPREATEDELLLVHTEDHVRKMKGTQNMSGRDLYKFKENFNSIYFNNHSYQCALVAAGSILQVVDAVVDGSCRSGVAVVRPPGHHAETDEPCGFCLFNNVALAAKYAQTDHGLKRILILDWDVHHGNGIQHIFEDDPRVLYISIHRYDHGGFFPCSSDADYNVVGVGAGEGFNVNIPWNRKGMGDTEYLAAFLNVVMPIAYEYNPELVFISAGFDAAKGDPLGGCKVTPEGYAHMTHMLSSLANGRVVVALEGGYNLTAIAYSMTLCTKALLGDPIPPLQLKEEVDSVAIESICDVMHTQAEYWSVLKPFRKYFPFNTELVPVGSYSKIGVSSIESSLGKLNIKKKVTSPVRSQHPIMDHENNEIPASDATAGASSSSSRIETLELIGATAGAVGGSQSESLAEVITKMQEVVSDKDEQMPGVIVQPSDTCPHFDNISSVPDGGVDVNALCVDCNNKGENWICLTCYKVYCSRYVKGHMVEHAGQSGHKIAMSFADLSVWCYECDDYIEHPNCRAPKSAAHLSKFGNALPS</sequence>
<name>A0A1D2N4A4_ORCCI</name>
<evidence type="ECO:0000256" key="31">
    <source>
        <dbReference type="ARBA" id="ARBA00050910"/>
    </source>
</evidence>
<comment type="caution">
    <text evidence="37">The sequence shown here is derived from an EMBL/GenBank/DDBJ whole genome shotgun (WGS) entry which is preliminary data.</text>
</comment>
<dbReference type="GO" id="GO:0141221">
    <property type="term" value="F:histone deacetylase activity, hydrolytic mechanism"/>
    <property type="evidence" value="ECO:0007669"/>
    <property type="project" value="UniProtKB-EC"/>
</dbReference>
<evidence type="ECO:0000256" key="21">
    <source>
        <dbReference type="ARBA" id="ARBA00022843"/>
    </source>
</evidence>
<evidence type="ECO:0000256" key="12">
    <source>
        <dbReference type="ARBA" id="ARBA00022491"/>
    </source>
</evidence>
<dbReference type="CDD" id="cd10003">
    <property type="entry name" value="HDAC6-dom2"/>
    <property type="match status" value="1"/>
</dbReference>
<dbReference type="GO" id="GO:0000118">
    <property type="term" value="C:histone deacetylase complex"/>
    <property type="evidence" value="ECO:0007669"/>
    <property type="project" value="TreeGrafter"/>
</dbReference>
<evidence type="ECO:0000256" key="1">
    <source>
        <dbReference type="ARBA" id="ARBA00001947"/>
    </source>
</evidence>
<evidence type="ECO:0000256" key="27">
    <source>
        <dbReference type="ARBA" id="ARBA00023242"/>
    </source>
</evidence>
<evidence type="ECO:0000256" key="7">
    <source>
        <dbReference type="ARBA" id="ARBA00004489"/>
    </source>
</evidence>
<dbReference type="SMART" id="SM00290">
    <property type="entry name" value="ZnF_UBP"/>
    <property type="match status" value="1"/>
</dbReference>
<dbReference type="CDD" id="cd10002">
    <property type="entry name" value="HDAC10_HDAC6-dom1"/>
    <property type="match status" value="1"/>
</dbReference>
<keyword evidence="11" id="KW-0963">Cytoplasm</keyword>
<evidence type="ECO:0000313" key="38">
    <source>
        <dbReference type="Proteomes" id="UP000094527"/>
    </source>
</evidence>
<dbReference type="EMBL" id="LJIJ01000236">
    <property type="protein sequence ID" value="ODN00062.1"/>
    <property type="molecule type" value="Genomic_DNA"/>
</dbReference>
<proteinExistence type="inferred from homology"/>
<dbReference type="Gene3D" id="3.40.800.20">
    <property type="entry name" value="Histone deacetylase domain"/>
    <property type="match status" value="3"/>
</dbReference>
<dbReference type="GO" id="GO:0006950">
    <property type="term" value="P:response to stress"/>
    <property type="evidence" value="ECO:0007669"/>
    <property type="project" value="UniProtKB-ARBA"/>
</dbReference>
<evidence type="ECO:0000256" key="11">
    <source>
        <dbReference type="ARBA" id="ARBA00022490"/>
    </source>
</evidence>
<dbReference type="InterPro" id="IPR023801">
    <property type="entry name" value="His_deacetylse_dom"/>
</dbReference>
<dbReference type="FunFam" id="3.40.800.20:FF:000005">
    <property type="entry name" value="histone deacetylase 6"/>
    <property type="match status" value="1"/>
</dbReference>
<evidence type="ECO:0000256" key="2">
    <source>
        <dbReference type="ARBA" id="ARBA00004120"/>
    </source>
</evidence>
<evidence type="ECO:0000256" key="24">
    <source>
        <dbReference type="ARBA" id="ARBA00023163"/>
    </source>
</evidence>
<dbReference type="GO" id="GO:0032886">
    <property type="term" value="P:regulation of microtubule-based process"/>
    <property type="evidence" value="ECO:0007669"/>
    <property type="project" value="UniProtKB-ARBA"/>
</dbReference>
<feature type="domain" description="UBP-type" evidence="36">
    <location>
        <begin position="1059"/>
        <end position="1159"/>
    </location>
</feature>
<dbReference type="GO" id="GO:0003779">
    <property type="term" value="F:actin binding"/>
    <property type="evidence" value="ECO:0007669"/>
    <property type="project" value="UniProtKB-KW"/>
</dbReference>
<evidence type="ECO:0000256" key="14">
    <source>
        <dbReference type="ARBA" id="ARBA00022679"/>
    </source>
</evidence>
<comment type="catalytic activity">
    <reaction evidence="29">
        <text>N(6)-acetyl-L-lysyl-[histone] + H2O = L-lysyl-[histone] + acetate</text>
        <dbReference type="Rhea" id="RHEA:58196"/>
        <dbReference type="Rhea" id="RHEA-COMP:9845"/>
        <dbReference type="Rhea" id="RHEA-COMP:11338"/>
        <dbReference type="ChEBI" id="CHEBI:15377"/>
        <dbReference type="ChEBI" id="CHEBI:29969"/>
        <dbReference type="ChEBI" id="CHEBI:30089"/>
        <dbReference type="ChEBI" id="CHEBI:61930"/>
        <dbReference type="EC" id="3.5.1.98"/>
    </reaction>
</comment>
<dbReference type="STRING" id="48709.A0A1D2N4A4"/>
<comment type="catalytic activity">
    <reaction evidence="30">
        <text>N(6)-acetyl-L-lysyl-[protein] + H2O = L-lysyl-[protein] + acetate</text>
        <dbReference type="Rhea" id="RHEA:58108"/>
        <dbReference type="Rhea" id="RHEA-COMP:9752"/>
        <dbReference type="Rhea" id="RHEA-COMP:10731"/>
        <dbReference type="ChEBI" id="CHEBI:15377"/>
        <dbReference type="ChEBI" id="CHEBI:29969"/>
        <dbReference type="ChEBI" id="CHEBI:30089"/>
        <dbReference type="ChEBI" id="CHEBI:61930"/>
    </reaction>
    <physiologicalReaction direction="left-to-right" evidence="30">
        <dbReference type="Rhea" id="RHEA:58109"/>
    </physiologicalReaction>
</comment>
<keyword evidence="25" id="KW-0009">Actin-binding</keyword>
<gene>
    <name evidence="37" type="ORF">Ocin01_06615</name>
</gene>
<dbReference type="GO" id="GO:0040029">
    <property type="term" value="P:epigenetic regulation of gene expression"/>
    <property type="evidence" value="ECO:0007669"/>
    <property type="project" value="TreeGrafter"/>
</dbReference>
<dbReference type="PRINTS" id="PR01270">
    <property type="entry name" value="HDASUPER"/>
</dbReference>
<accession>A0A1D2N4A4</accession>
<dbReference type="PROSITE" id="PS50271">
    <property type="entry name" value="ZF_UBP"/>
    <property type="match status" value="1"/>
</dbReference>
<dbReference type="GO" id="GO:0008270">
    <property type="term" value="F:zinc ion binding"/>
    <property type="evidence" value="ECO:0007669"/>
    <property type="project" value="UniProtKB-KW"/>
</dbReference>
<evidence type="ECO:0000256" key="6">
    <source>
        <dbReference type="ARBA" id="ARBA00004484"/>
    </source>
</evidence>
<dbReference type="AlphaFoldDB" id="A0A1D2N4A4"/>
<keyword evidence="14" id="KW-0808">Transferase</keyword>
<dbReference type="SUPFAM" id="SSF57850">
    <property type="entry name" value="RING/U-box"/>
    <property type="match status" value="1"/>
</dbReference>
<keyword evidence="26" id="KW-0206">Cytoskeleton</keyword>
<keyword evidence="17 34" id="KW-0863">Zinc-finger</keyword>
<evidence type="ECO:0000313" key="37">
    <source>
        <dbReference type="EMBL" id="ODN00062.1"/>
    </source>
</evidence>
<keyword evidence="16" id="KW-0677">Repeat</keyword>
<evidence type="ECO:0000259" key="36">
    <source>
        <dbReference type="PROSITE" id="PS50271"/>
    </source>
</evidence>
<dbReference type="OrthoDB" id="424012at2759"/>
<evidence type="ECO:0000256" key="22">
    <source>
        <dbReference type="ARBA" id="ARBA00022853"/>
    </source>
</evidence>
<dbReference type="Proteomes" id="UP000094527">
    <property type="component" value="Unassembled WGS sequence"/>
</dbReference>
<dbReference type="GO" id="GO:0005813">
    <property type="term" value="C:centrosome"/>
    <property type="evidence" value="ECO:0007669"/>
    <property type="project" value="UniProtKB-SubCell"/>
</dbReference>
<dbReference type="Pfam" id="PF00850">
    <property type="entry name" value="Hist_deacetyl"/>
    <property type="match status" value="3"/>
</dbReference>
<dbReference type="OMA" id="HTRSHVN"/>
<evidence type="ECO:0000256" key="30">
    <source>
        <dbReference type="ARBA" id="ARBA00049136"/>
    </source>
</evidence>
<comment type="subcellular location">
    <subcellularLocation>
        <location evidence="7">Cell projection</location>
        <location evidence="7">Axon</location>
    </subcellularLocation>
    <subcellularLocation>
        <location evidence="4">Cell projection</location>
        <location evidence="4">Dendrite</location>
    </subcellularLocation>
    <subcellularLocation>
        <location evidence="2">Cytoplasm</location>
        <location evidence="2">Cytoskeleton</location>
        <location evidence="2">Cilium basal body</location>
    </subcellularLocation>
    <subcellularLocation>
        <location evidence="5">Cytoplasm</location>
        <location evidence="5">Cytoskeleton</location>
        <location evidence="5">Microtubule organizing center</location>
        <location evidence="5">Centrosome</location>
    </subcellularLocation>
    <subcellularLocation>
        <location evidence="3">Nucleus</location>
    </subcellularLocation>
    <subcellularLocation>
        <location evidence="6">Perikaryon</location>
    </subcellularLocation>
</comment>
<evidence type="ECO:0000256" key="15">
    <source>
        <dbReference type="ARBA" id="ARBA00022723"/>
    </source>
</evidence>
<dbReference type="InterPro" id="IPR023696">
    <property type="entry name" value="Ureohydrolase_dom_sf"/>
</dbReference>
<comment type="catalytic activity">
    <reaction evidence="31">
        <text>N(6)-acetyl-L-lysyl-[alpha-tubulin] + H2O = L-lysyl-[alpha-tubulin] + acetate</text>
        <dbReference type="Rhea" id="RHEA:21548"/>
        <dbReference type="Rhea" id="RHEA-COMP:11278"/>
        <dbReference type="Rhea" id="RHEA-COMP:11279"/>
        <dbReference type="ChEBI" id="CHEBI:15377"/>
        <dbReference type="ChEBI" id="CHEBI:29969"/>
        <dbReference type="ChEBI" id="CHEBI:30089"/>
        <dbReference type="ChEBI" id="CHEBI:61930"/>
    </reaction>
    <physiologicalReaction direction="left-to-right" evidence="31">
        <dbReference type="Rhea" id="RHEA:21549"/>
    </physiologicalReaction>
</comment>
<dbReference type="GO" id="GO:0030425">
    <property type="term" value="C:dendrite"/>
    <property type="evidence" value="ECO:0007669"/>
    <property type="project" value="UniProtKB-SubCell"/>
</dbReference>
<organism evidence="37 38">
    <name type="scientific">Orchesella cincta</name>
    <name type="common">Springtail</name>
    <name type="synonym">Podura cincta</name>
    <dbReference type="NCBI Taxonomy" id="48709"/>
    <lineage>
        <taxon>Eukaryota</taxon>
        <taxon>Metazoa</taxon>
        <taxon>Ecdysozoa</taxon>
        <taxon>Arthropoda</taxon>
        <taxon>Hexapoda</taxon>
        <taxon>Collembola</taxon>
        <taxon>Entomobryomorpha</taxon>
        <taxon>Entomobryoidea</taxon>
        <taxon>Orchesellidae</taxon>
        <taxon>Orchesellinae</taxon>
        <taxon>Orchesella</taxon>
    </lineage>
</organism>
<evidence type="ECO:0000256" key="32">
    <source>
        <dbReference type="ARBA" id="ARBA00068733"/>
    </source>
</evidence>
<dbReference type="PANTHER" id="PTHR10625:SF38">
    <property type="entry name" value="HISTONE DEACETYLASE 6, ISOFORM G"/>
    <property type="match status" value="1"/>
</dbReference>
<keyword evidence="38" id="KW-1185">Reference proteome</keyword>
<keyword evidence="15" id="KW-0479">Metal-binding</keyword>
<evidence type="ECO:0000256" key="33">
    <source>
        <dbReference type="ARBA" id="ARBA00082852"/>
    </source>
</evidence>
<feature type="compositionally biased region" description="Polar residues" evidence="35">
    <location>
        <begin position="41"/>
        <end position="61"/>
    </location>
</feature>
<evidence type="ECO:0000256" key="4">
    <source>
        <dbReference type="ARBA" id="ARBA00004279"/>
    </source>
</evidence>
<keyword evidence="28" id="KW-0966">Cell projection</keyword>
<keyword evidence="19" id="KW-0378">Hydrolase</keyword>
<dbReference type="GO" id="GO:0051129">
    <property type="term" value="P:negative regulation of cellular component organization"/>
    <property type="evidence" value="ECO:0007669"/>
    <property type="project" value="UniProtKB-ARBA"/>
</dbReference>
<dbReference type="Pfam" id="PF02148">
    <property type="entry name" value="zf-UBP"/>
    <property type="match status" value="1"/>
</dbReference>
<evidence type="ECO:0000256" key="29">
    <source>
        <dbReference type="ARBA" id="ARBA00048287"/>
    </source>
</evidence>
<keyword evidence="10" id="KW-0488">Methylation</keyword>
<evidence type="ECO:0000256" key="5">
    <source>
        <dbReference type="ARBA" id="ARBA00004300"/>
    </source>
</evidence>
<evidence type="ECO:0000256" key="23">
    <source>
        <dbReference type="ARBA" id="ARBA00023015"/>
    </source>
</evidence>
<dbReference type="GO" id="GO:0016740">
    <property type="term" value="F:transferase activity"/>
    <property type="evidence" value="ECO:0007669"/>
    <property type="project" value="UniProtKB-KW"/>
</dbReference>
<dbReference type="InterPro" id="IPR013083">
    <property type="entry name" value="Znf_RING/FYVE/PHD"/>
</dbReference>
<evidence type="ECO:0000256" key="35">
    <source>
        <dbReference type="SAM" id="MobiDB-lite"/>
    </source>
</evidence>
<evidence type="ECO:0000256" key="13">
    <source>
        <dbReference type="ARBA" id="ARBA00022553"/>
    </source>
</evidence>
<comment type="cofactor">
    <cofactor evidence="1">
        <name>Zn(2+)</name>
        <dbReference type="ChEBI" id="CHEBI:29105"/>
    </cofactor>
</comment>
<feature type="region of interest" description="Disordered" evidence="35">
    <location>
        <begin position="1"/>
        <end position="93"/>
    </location>
</feature>
<dbReference type="InterPro" id="IPR037138">
    <property type="entry name" value="His_deacetylse_dom_sf"/>
</dbReference>
<feature type="region of interest" description="Disordered" evidence="35">
    <location>
        <begin position="981"/>
        <end position="1004"/>
    </location>
</feature>
<keyword evidence="20" id="KW-0862">Zinc</keyword>
<comment type="similarity">
    <text evidence="9">Belongs to the histone deacetylase family. HD type 2 subfamily.</text>
</comment>
<evidence type="ECO:0000256" key="19">
    <source>
        <dbReference type="ARBA" id="ARBA00022801"/>
    </source>
</evidence>
<comment type="pathway">
    <text evidence="8">Protein modification; protein ubiquitination.</text>
</comment>
<evidence type="ECO:0000256" key="18">
    <source>
        <dbReference type="ARBA" id="ARBA00022786"/>
    </source>
</evidence>
<evidence type="ECO:0000256" key="20">
    <source>
        <dbReference type="ARBA" id="ARBA00022833"/>
    </source>
</evidence>
<keyword evidence="12" id="KW-0678">Repressor</keyword>
<dbReference type="FunFam" id="3.30.40.10:FF:000342">
    <property type="entry name" value="Histone deacetylase 6"/>
    <property type="match status" value="1"/>
</dbReference>
<keyword evidence="13" id="KW-0597">Phosphoprotein</keyword>
<dbReference type="InterPro" id="IPR000286">
    <property type="entry name" value="HDACs"/>
</dbReference>
<dbReference type="InterPro" id="IPR001607">
    <property type="entry name" value="Znf_UBP"/>
</dbReference>
<keyword evidence="27" id="KW-0539">Nucleus</keyword>
<keyword evidence="21" id="KW-0832">Ubl conjugation</keyword>
<evidence type="ECO:0000256" key="8">
    <source>
        <dbReference type="ARBA" id="ARBA00004906"/>
    </source>
</evidence>
<evidence type="ECO:0000256" key="10">
    <source>
        <dbReference type="ARBA" id="ARBA00022481"/>
    </source>
</evidence>
<dbReference type="GO" id="GO:0043204">
    <property type="term" value="C:perikaryon"/>
    <property type="evidence" value="ECO:0007669"/>
    <property type="project" value="UniProtKB-SubCell"/>
</dbReference>
<evidence type="ECO:0000256" key="17">
    <source>
        <dbReference type="ARBA" id="ARBA00022771"/>
    </source>
</evidence>
<keyword evidence="24" id="KW-0804">Transcription</keyword>
<evidence type="ECO:0000256" key="16">
    <source>
        <dbReference type="ARBA" id="ARBA00022737"/>
    </source>
</evidence>
<dbReference type="SUPFAM" id="SSF52768">
    <property type="entry name" value="Arginase/deacetylase"/>
    <property type="match status" value="3"/>
</dbReference>
<evidence type="ECO:0000256" key="28">
    <source>
        <dbReference type="ARBA" id="ARBA00023273"/>
    </source>
</evidence>
<dbReference type="Gene3D" id="3.30.40.10">
    <property type="entry name" value="Zinc/RING finger domain, C3HC4 (zinc finger)"/>
    <property type="match status" value="1"/>
</dbReference>
<evidence type="ECO:0000256" key="26">
    <source>
        <dbReference type="ARBA" id="ARBA00023212"/>
    </source>
</evidence>
<protein>
    <recommendedName>
        <fullName evidence="32">Protein deacetylase HDAC6</fullName>
    </recommendedName>
    <alternativeName>
        <fullName evidence="33">Tubulin-lysine deacetylase HDAC6</fullName>
    </alternativeName>
</protein>
<evidence type="ECO:0000256" key="25">
    <source>
        <dbReference type="ARBA" id="ARBA00023203"/>
    </source>
</evidence>
<evidence type="ECO:0000256" key="34">
    <source>
        <dbReference type="PROSITE-ProRule" id="PRU00502"/>
    </source>
</evidence>
<evidence type="ECO:0000256" key="3">
    <source>
        <dbReference type="ARBA" id="ARBA00004123"/>
    </source>
</evidence>
<dbReference type="PANTHER" id="PTHR10625">
    <property type="entry name" value="HISTONE DEACETYLASE HDAC1-RELATED"/>
    <property type="match status" value="1"/>
</dbReference>
<dbReference type="GO" id="GO:0051646">
    <property type="term" value="P:mitochondrion localization"/>
    <property type="evidence" value="ECO:0007669"/>
    <property type="project" value="UniProtKB-ARBA"/>
</dbReference>
<dbReference type="GO" id="GO:0030424">
    <property type="term" value="C:axon"/>
    <property type="evidence" value="ECO:0007669"/>
    <property type="project" value="UniProtKB-SubCell"/>
</dbReference>
<evidence type="ECO:0000256" key="9">
    <source>
        <dbReference type="ARBA" id="ARBA00007738"/>
    </source>
</evidence>